<accession>A0A1D1ZTH0</accession>
<dbReference type="Gene3D" id="3.60.21.10">
    <property type="match status" value="1"/>
</dbReference>
<reference evidence="3" key="1">
    <citation type="submission" date="2015-08" db="EMBL/GenBank/DDBJ databases">
        <authorList>
            <person name="Babu N.S."/>
            <person name="Beckwith C.J."/>
            <person name="Beseler K.G."/>
            <person name="Brison A."/>
            <person name="Carone J.V."/>
            <person name="Caskin T.P."/>
            <person name="Diamond M."/>
            <person name="Durham M.E."/>
            <person name="Foxe J.M."/>
            <person name="Go M."/>
            <person name="Henderson B.A."/>
            <person name="Jones I.B."/>
            <person name="McGettigan J.A."/>
            <person name="Micheletti S.J."/>
            <person name="Nasrallah M.E."/>
            <person name="Ortiz D."/>
            <person name="Piller C.R."/>
            <person name="Privatt S.R."/>
            <person name="Schneider S.L."/>
            <person name="Sharp S."/>
            <person name="Smith T.C."/>
            <person name="Stanton J.D."/>
            <person name="Ullery H.E."/>
            <person name="Wilson R.J."/>
            <person name="Serrano M.G."/>
            <person name="Buck G."/>
            <person name="Lee V."/>
            <person name="Wang Y."/>
            <person name="Carvalho R."/>
            <person name="Voegtly L."/>
            <person name="Shi R."/>
            <person name="Duckworth R."/>
            <person name="Johnson A."/>
            <person name="Loviza R."/>
            <person name="Walstead R."/>
            <person name="Shah Z."/>
            <person name="Kiflezghi M."/>
            <person name="Wade K."/>
            <person name="Ball S.L."/>
            <person name="Bradley K.W."/>
            <person name="Asai D.J."/>
            <person name="Bowman C.A."/>
            <person name="Russell D.A."/>
            <person name="Pope W.H."/>
            <person name="Jacobs-Sera D."/>
            <person name="Hendrix R.W."/>
            <person name="Hatfull G.F."/>
        </authorList>
    </citation>
    <scope>NUCLEOTIDE SEQUENCE</scope>
</reference>
<name>A0A1D1ZTH0_AUXPR</name>
<dbReference type="Pfam" id="PF00149">
    <property type="entry name" value="Metallophos"/>
    <property type="match status" value="1"/>
</dbReference>
<protein>
    <recommendedName>
        <fullName evidence="2">Calcineurin-like phosphoesterase domain-containing protein</fullName>
    </recommendedName>
</protein>
<dbReference type="EMBL" id="GDKF01008423">
    <property type="protein sequence ID" value="JAT70199.1"/>
    <property type="molecule type" value="Transcribed_RNA"/>
</dbReference>
<dbReference type="GO" id="GO:0016787">
    <property type="term" value="F:hydrolase activity"/>
    <property type="evidence" value="ECO:0007669"/>
    <property type="project" value="InterPro"/>
</dbReference>
<dbReference type="AlphaFoldDB" id="A0A1D1ZTH0"/>
<evidence type="ECO:0000313" key="3">
    <source>
        <dbReference type="EMBL" id="JAT70199.1"/>
    </source>
</evidence>
<dbReference type="SUPFAM" id="SSF56300">
    <property type="entry name" value="Metallo-dependent phosphatases"/>
    <property type="match status" value="1"/>
</dbReference>
<dbReference type="InterPro" id="IPR004843">
    <property type="entry name" value="Calcineurin-like_PHP"/>
</dbReference>
<feature type="domain" description="Calcineurin-like phosphoesterase" evidence="2">
    <location>
        <begin position="59"/>
        <end position="316"/>
    </location>
</feature>
<feature type="region of interest" description="Disordered" evidence="1">
    <location>
        <begin position="364"/>
        <end position="391"/>
    </location>
</feature>
<organism evidence="3">
    <name type="scientific">Auxenochlorella protothecoides</name>
    <name type="common">Green microalga</name>
    <name type="synonym">Chlorella protothecoides</name>
    <dbReference type="NCBI Taxonomy" id="3075"/>
    <lineage>
        <taxon>Eukaryota</taxon>
        <taxon>Viridiplantae</taxon>
        <taxon>Chlorophyta</taxon>
        <taxon>core chlorophytes</taxon>
        <taxon>Trebouxiophyceae</taxon>
        <taxon>Chlorellales</taxon>
        <taxon>Chlorellaceae</taxon>
        <taxon>Auxenochlorella</taxon>
    </lineage>
</organism>
<evidence type="ECO:0000256" key="1">
    <source>
        <dbReference type="SAM" id="MobiDB-lite"/>
    </source>
</evidence>
<dbReference type="InterPro" id="IPR029052">
    <property type="entry name" value="Metallo-depent_PP-like"/>
</dbReference>
<sequence>MAGHDGSGPPRRCPPGFPKVWASFVEAVVDTAHANGPAAPRRDPEEAPSLATVLPGVERLLAIGDLHGDLDKARRAFRLAGLVDDRDRWAGGAATAVQVGDILDRGDAEIQLFFWLERLQRQAAAAGGALHVLNGNHETMSAARDFRFATAGGLDEFSRFARAHALELALKARCGCFGADGNTAAAAAAWRGEMREFRRAEGADARYAALRPGTGPLARRFLAPHPLVLQVGATVFAHGGVLPVHAAQGLPALNAAARAWLQGAAGERPPRILTGRSAVVWARDYSAEDAEACDCAGLAESLARIPGAARMVVGHTIQQEGINSACGGRVFRVDVGLSRGCGDGLPAVLEIRNDSVMQRLMEAPAPSPLPQGLGAQEAAEQLGRQPVPVPA</sequence>
<dbReference type="PANTHER" id="PTHR47680">
    <property type="entry name" value="SHEWANELLA-LIKE PROTEIN PHOSPHATASE 2"/>
    <property type="match status" value="1"/>
</dbReference>
<evidence type="ECO:0000259" key="2">
    <source>
        <dbReference type="Pfam" id="PF00149"/>
    </source>
</evidence>
<proteinExistence type="predicted"/>
<gene>
    <name evidence="3" type="ORF">g.100123</name>
</gene>
<dbReference type="PANTHER" id="PTHR47680:SF2">
    <property type="entry name" value="SHEWANELLA-LIKE PROTEIN PHOSPHATASE 2"/>
    <property type="match status" value="1"/>
</dbReference>